<evidence type="ECO:0000313" key="10">
    <source>
        <dbReference type="Proteomes" id="UP001214756"/>
    </source>
</evidence>
<dbReference type="Pfam" id="PF13396">
    <property type="entry name" value="PLDc_N"/>
    <property type="match status" value="1"/>
</dbReference>
<keyword evidence="5 6" id="KW-0472">Membrane</keyword>
<evidence type="ECO:0000259" key="8">
    <source>
        <dbReference type="Pfam" id="PF13396"/>
    </source>
</evidence>
<dbReference type="GO" id="GO:0005886">
    <property type="term" value="C:plasma membrane"/>
    <property type="evidence" value="ECO:0007669"/>
    <property type="project" value="UniProtKB-SubCell"/>
</dbReference>
<evidence type="ECO:0000256" key="3">
    <source>
        <dbReference type="ARBA" id="ARBA00022692"/>
    </source>
</evidence>
<dbReference type="EMBL" id="CP118606">
    <property type="protein sequence ID" value="WEF20516.1"/>
    <property type="molecule type" value="Genomic_DNA"/>
</dbReference>
<dbReference type="GeneID" id="87017005"/>
<evidence type="ECO:0000259" key="7">
    <source>
        <dbReference type="Pfam" id="PF09851"/>
    </source>
</evidence>
<protein>
    <submittedName>
        <fullName evidence="9">SHOCT domain-containing protein</fullName>
    </submittedName>
</protein>
<accession>A0AAJ6AP18</accession>
<dbReference type="AlphaFoldDB" id="A0AAJ6AP18"/>
<dbReference type="InterPro" id="IPR027379">
    <property type="entry name" value="CLS_N"/>
</dbReference>
<evidence type="ECO:0000256" key="6">
    <source>
        <dbReference type="SAM" id="Phobius"/>
    </source>
</evidence>
<evidence type="ECO:0000256" key="2">
    <source>
        <dbReference type="ARBA" id="ARBA00022475"/>
    </source>
</evidence>
<feature type="domain" description="SHOCT" evidence="7">
    <location>
        <begin position="115"/>
        <end position="142"/>
    </location>
</feature>
<sequence>MRLLETATPISYPYQGFWGSFGDLIWWFLTVFLFITYLFVLFAIIGDLFRDTSLKGGWKAVWIVFLLFLPILTGLVYLIARGRGMGERSREQGERLRESQSEYVRSLIEPSTPADQIAKAKSLLDAGTITASEFDTLKAKALS</sequence>
<dbReference type="Proteomes" id="UP001214756">
    <property type="component" value="Chromosome"/>
</dbReference>
<feature type="transmembrane region" description="Helical" evidence="6">
    <location>
        <begin position="24"/>
        <end position="45"/>
    </location>
</feature>
<dbReference type="RefSeq" id="WP_017829383.1">
    <property type="nucleotide sequence ID" value="NZ_CBDRLE010000001.1"/>
</dbReference>
<evidence type="ECO:0000256" key="1">
    <source>
        <dbReference type="ARBA" id="ARBA00004651"/>
    </source>
</evidence>
<dbReference type="Pfam" id="PF09851">
    <property type="entry name" value="SHOCT"/>
    <property type="match status" value="1"/>
</dbReference>
<reference evidence="9" key="1">
    <citation type="submission" date="2023-02" db="EMBL/GenBank/DDBJ databases">
        <title>Genome sequence of Microbacterium liquefaciens B1075.</title>
        <authorList>
            <person name="Cao J."/>
            <person name="Li X."/>
        </authorList>
    </citation>
    <scope>NUCLEOTIDE SEQUENCE</scope>
    <source>
        <strain evidence="9">B1075</strain>
    </source>
</reference>
<keyword evidence="3 6" id="KW-0812">Transmembrane</keyword>
<gene>
    <name evidence="9" type="ORF">PWF71_14665</name>
</gene>
<name>A0AAJ6AP18_MICMQ</name>
<feature type="transmembrane region" description="Helical" evidence="6">
    <location>
        <begin position="60"/>
        <end position="80"/>
    </location>
</feature>
<evidence type="ECO:0000256" key="5">
    <source>
        <dbReference type="ARBA" id="ARBA00023136"/>
    </source>
</evidence>
<evidence type="ECO:0000313" key="9">
    <source>
        <dbReference type="EMBL" id="WEF20516.1"/>
    </source>
</evidence>
<proteinExistence type="predicted"/>
<feature type="domain" description="Cardiolipin synthase N-terminal" evidence="8">
    <location>
        <begin position="38"/>
        <end position="81"/>
    </location>
</feature>
<evidence type="ECO:0000256" key="4">
    <source>
        <dbReference type="ARBA" id="ARBA00022989"/>
    </source>
</evidence>
<dbReference type="InterPro" id="IPR018649">
    <property type="entry name" value="SHOCT"/>
</dbReference>
<keyword evidence="2" id="KW-1003">Cell membrane</keyword>
<organism evidence="9 10">
    <name type="scientific">Microbacterium maritypicum</name>
    <name type="common">Microbacterium liquefaciens</name>
    <dbReference type="NCBI Taxonomy" id="33918"/>
    <lineage>
        <taxon>Bacteria</taxon>
        <taxon>Bacillati</taxon>
        <taxon>Actinomycetota</taxon>
        <taxon>Actinomycetes</taxon>
        <taxon>Micrococcales</taxon>
        <taxon>Microbacteriaceae</taxon>
        <taxon>Microbacterium</taxon>
    </lineage>
</organism>
<comment type="subcellular location">
    <subcellularLocation>
        <location evidence="1">Cell membrane</location>
        <topology evidence="1">Multi-pass membrane protein</topology>
    </subcellularLocation>
</comment>
<keyword evidence="4 6" id="KW-1133">Transmembrane helix</keyword>